<keyword evidence="1" id="KW-0472">Membrane</keyword>
<proteinExistence type="predicted"/>
<dbReference type="KEGG" id="mmag:MMAD_27180"/>
<protein>
    <recommendedName>
        <fullName evidence="4">DUF4190 domain-containing protein</fullName>
    </recommendedName>
</protein>
<name>A0A7I7XGY7_9MYCO</name>
<keyword evidence="3" id="KW-1185">Reference proteome</keyword>
<reference evidence="2 3" key="1">
    <citation type="journal article" date="2019" name="Emerg. Microbes Infect.">
        <title>Comprehensive subspecies identification of 175 nontuberculous mycobacteria species based on 7547 genomic profiles.</title>
        <authorList>
            <person name="Matsumoto Y."/>
            <person name="Kinjo T."/>
            <person name="Motooka D."/>
            <person name="Nabeya D."/>
            <person name="Jung N."/>
            <person name="Uechi K."/>
            <person name="Horii T."/>
            <person name="Iida T."/>
            <person name="Fujita J."/>
            <person name="Nakamura S."/>
        </authorList>
    </citation>
    <scope>NUCLEOTIDE SEQUENCE [LARGE SCALE GENOMIC DNA]</scope>
    <source>
        <strain evidence="2 3">JCM 13574</strain>
    </source>
</reference>
<keyword evidence="1" id="KW-0812">Transmembrane</keyword>
<dbReference type="PROSITE" id="PS51257">
    <property type="entry name" value="PROKAR_LIPOPROTEIN"/>
    <property type="match status" value="1"/>
</dbReference>
<gene>
    <name evidence="2" type="ORF">MMAD_27180</name>
</gene>
<keyword evidence="1" id="KW-1133">Transmembrane helix</keyword>
<evidence type="ECO:0000256" key="1">
    <source>
        <dbReference type="SAM" id="Phobius"/>
    </source>
</evidence>
<accession>A0A7I7XGY7</accession>
<dbReference type="AlphaFoldDB" id="A0A7I7XGY7"/>
<organism evidence="2 3">
    <name type="scientific">Mycolicibacterium madagascariense</name>
    <dbReference type="NCBI Taxonomy" id="212765"/>
    <lineage>
        <taxon>Bacteria</taxon>
        <taxon>Bacillati</taxon>
        <taxon>Actinomycetota</taxon>
        <taxon>Actinomycetes</taxon>
        <taxon>Mycobacteriales</taxon>
        <taxon>Mycobacteriaceae</taxon>
        <taxon>Mycolicibacterium</taxon>
    </lineage>
</organism>
<evidence type="ECO:0000313" key="3">
    <source>
        <dbReference type="Proteomes" id="UP000466517"/>
    </source>
</evidence>
<feature type="transmembrane region" description="Helical" evidence="1">
    <location>
        <begin position="12"/>
        <end position="37"/>
    </location>
</feature>
<dbReference type="RefSeq" id="WP_163737849.1">
    <property type="nucleotide sequence ID" value="NZ_AP022610.1"/>
</dbReference>
<sequence>MTGARNGTGTAALAVAVAGLALCWSVVGGLACGVVAVVLGALGRGRAARGEADNGPIAMAGIGLGVVAVLASVAFVVVWAVSWRDAGGSQYVDCAMRAGNDQKAVQTCTDNWLNRIRGEMGVSPMTRGST</sequence>
<dbReference type="EMBL" id="AP022610">
    <property type="protein sequence ID" value="BBZ28423.1"/>
    <property type="molecule type" value="Genomic_DNA"/>
</dbReference>
<feature type="transmembrane region" description="Helical" evidence="1">
    <location>
        <begin position="57"/>
        <end position="81"/>
    </location>
</feature>
<evidence type="ECO:0000313" key="2">
    <source>
        <dbReference type="EMBL" id="BBZ28423.1"/>
    </source>
</evidence>
<dbReference type="Proteomes" id="UP000466517">
    <property type="component" value="Chromosome"/>
</dbReference>
<evidence type="ECO:0008006" key="4">
    <source>
        <dbReference type="Google" id="ProtNLM"/>
    </source>
</evidence>